<dbReference type="InterPro" id="IPR006059">
    <property type="entry name" value="SBP"/>
</dbReference>
<evidence type="ECO:0000313" key="1">
    <source>
        <dbReference type="EMBL" id="TSB47610.1"/>
    </source>
</evidence>
<dbReference type="Pfam" id="PF13416">
    <property type="entry name" value="SBP_bac_8"/>
    <property type="match status" value="1"/>
</dbReference>
<dbReference type="EMBL" id="VLXZ01000002">
    <property type="protein sequence ID" value="TSB47610.1"/>
    <property type="molecule type" value="Genomic_DNA"/>
</dbReference>
<dbReference type="PANTHER" id="PTHR43649:SF12">
    <property type="entry name" value="DIACETYLCHITOBIOSE BINDING PROTEIN DASA"/>
    <property type="match status" value="1"/>
</dbReference>
<protein>
    <submittedName>
        <fullName evidence="1">Sugar ABC transporter substrate-binding protein</fullName>
    </submittedName>
</protein>
<dbReference type="OrthoDB" id="9782846at2"/>
<accession>A0A554A1N4</accession>
<dbReference type="PROSITE" id="PS51257">
    <property type="entry name" value="PROKAR_LIPOPROTEIN"/>
    <property type="match status" value="1"/>
</dbReference>
<dbReference type="SUPFAM" id="SSF53850">
    <property type="entry name" value="Periplasmic binding protein-like II"/>
    <property type="match status" value="1"/>
</dbReference>
<gene>
    <name evidence="1" type="ORF">FN960_03555</name>
</gene>
<organism evidence="1 2">
    <name type="scientific">Alkalicoccobacillus porphyridii</name>
    <dbReference type="NCBI Taxonomy" id="2597270"/>
    <lineage>
        <taxon>Bacteria</taxon>
        <taxon>Bacillati</taxon>
        <taxon>Bacillota</taxon>
        <taxon>Bacilli</taxon>
        <taxon>Bacillales</taxon>
        <taxon>Bacillaceae</taxon>
        <taxon>Alkalicoccobacillus</taxon>
    </lineage>
</organism>
<dbReference type="CDD" id="cd13585">
    <property type="entry name" value="PBP2_TMBP_like"/>
    <property type="match status" value="1"/>
</dbReference>
<dbReference type="AlphaFoldDB" id="A0A554A1N4"/>
<dbReference type="Proteomes" id="UP000318521">
    <property type="component" value="Unassembled WGS sequence"/>
</dbReference>
<keyword evidence="2" id="KW-1185">Reference proteome</keyword>
<sequence length="425" mass="46858">MGIFKTSLFGTVALGLLVTVGCSSNESSGGGDVAQLEFITFADAAQLKVYQRAVDAFHEEHGDEIQINLAGVPSDNYTQTLTTRLQGSEGPDIYYVQDHSMSTFVAGGAALPLDEFLEGPDSYVTKEEFPDDIWGPTQKDGVTYGLVPDANPFLMYYNKTVFEEVGVKSPQEYFDEGNWTWDTLEEITTVFKEAGKAGYIQDGGPFGVNTWIYNNGGSVEKDGEVVIDSDPKTIEALEFVNRMVQEGNFLYSGALAEGQGRDAMFISDQVALVGAGRWITPLALESNKDFDYIPWPTNTGEQMEPTLLTSAYIAVNSDTDYPEEAMKFISYYVSKEGQEIRLADNGNSVPSIAGLEHVVLDDPQPEHAHYLMDAIEIGQPIVFEFETPGLANELRDIYEIMFIGDITTEEAIERLGDKAREMTEE</sequence>
<dbReference type="InterPro" id="IPR050490">
    <property type="entry name" value="Bact_solute-bd_prot1"/>
</dbReference>
<comment type="caution">
    <text evidence="1">The sequence shown here is derived from an EMBL/GenBank/DDBJ whole genome shotgun (WGS) entry which is preliminary data.</text>
</comment>
<reference evidence="1 2" key="1">
    <citation type="submission" date="2019-07" db="EMBL/GenBank/DDBJ databases">
        <authorList>
            <person name="Park Y.J."/>
            <person name="Jeong S.E."/>
            <person name="Jung H.S."/>
        </authorList>
    </citation>
    <scope>NUCLEOTIDE SEQUENCE [LARGE SCALE GENOMIC DNA]</scope>
    <source>
        <strain evidence="2">P16(2019)</strain>
    </source>
</reference>
<dbReference type="PANTHER" id="PTHR43649">
    <property type="entry name" value="ARABINOSE-BINDING PROTEIN-RELATED"/>
    <property type="match status" value="1"/>
</dbReference>
<name>A0A554A1N4_9BACI</name>
<dbReference type="Gene3D" id="3.40.190.10">
    <property type="entry name" value="Periplasmic binding protein-like II"/>
    <property type="match status" value="1"/>
</dbReference>
<dbReference type="RefSeq" id="WP_143847024.1">
    <property type="nucleotide sequence ID" value="NZ_VLXZ01000002.1"/>
</dbReference>
<proteinExistence type="predicted"/>
<evidence type="ECO:0000313" key="2">
    <source>
        <dbReference type="Proteomes" id="UP000318521"/>
    </source>
</evidence>